<dbReference type="HOGENOM" id="CLU_059836_0_0_1"/>
<dbReference type="EMBL" id="KN840508">
    <property type="protein sequence ID" value="KIP06874.1"/>
    <property type="molecule type" value="Genomic_DNA"/>
</dbReference>
<organism evidence="9 10">
    <name type="scientific">Phlebiopsis gigantea (strain 11061_1 CR5-6)</name>
    <name type="common">White-rot fungus</name>
    <name type="synonym">Peniophora gigantea</name>
    <dbReference type="NCBI Taxonomy" id="745531"/>
    <lineage>
        <taxon>Eukaryota</taxon>
        <taxon>Fungi</taxon>
        <taxon>Dikarya</taxon>
        <taxon>Basidiomycota</taxon>
        <taxon>Agaricomycotina</taxon>
        <taxon>Agaricomycetes</taxon>
        <taxon>Polyporales</taxon>
        <taxon>Phanerochaetaceae</taxon>
        <taxon>Phlebiopsis</taxon>
    </lineage>
</organism>
<comment type="similarity">
    <text evidence="2">Belongs to the alkB family.</text>
</comment>
<dbReference type="InterPro" id="IPR005123">
    <property type="entry name" value="Oxoglu/Fe-dep_dioxygenase_dom"/>
</dbReference>
<dbReference type="STRING" id="745531.A0A0C3NP46"/>
<protein>
    <recommendedName>
        <fullName evidence="8">Fe2OG dioxygenase domain-containing protein</fullName>
    </recommendedName>
</protein>
<evidence type="ECO:0000256" key="4">
    <source>
        <dbReference type="ARBA" id="ARBA00022964"/>
    </source>
</evidence>
<dbReference type="GO" id="GO:0046872">
    <property type="term" value="F:metal ion binding"/>
    <property type="evidence" value="ECO:0007669"/>
    <property type="project" value="UniProtKB-KW"/>
</dbReference>
<dbReference type="InterPro" id="IPR027450">
    <property type="entry name" value="AlkB-like"/>
</dbReference>
<sequence>MDLSSFSVEGLDTAYYIPDFVSEDEEAYLIRKAIESPQQRWKNMQNRRLQTWGGELLAKSRLLPRPMPPYMTDFPNLIGRIQDTGAFAMSPHRKPNHVILNEYHPGQGIMPHEDGPSYHPVVATLSLGSHAVFHYYRYRDEGDSALTRENLAPMTSVQGHAVDPTPVASVLLEPRSLVITTNDLYARHLHGIAEIEEDVFNAPGDAPDTIPAPIRNTKLLGDGATRDVVLQGGKLIRNVRYSLTCRDVERVASAAGLAIGKR</sequence>
<evidence type="ECO:0000259" key="8">
    <source>
        <dbReference type="PROSITE" id="PS51471"/>
    </source>
</evidence>
<keyword evidence="10" id="KW-1185">Reference proteome</keyword>
<dbReference type="GO" id="GO:0051213">
    <property type="term" value="F:dioxygenase activity"/>
    <property type="evidence" value="ECO:0007669"/>
    <property type="project" value="UniProtKB-KW"/>
</dbReference>
<name>A0A0C3NP46_PHLG1</name>
<dbReference type="PROSITE" id="PS51471">
    <property type="entry name" value="FE2OG_OXY"/>
    <property type="match status" value="1"/>
</dbReference>
<dbReference type="AlphaFoldDB" id="A0A0C3NP46"/>
<keyword evidence="4" id="KW-0223">Dioxygenase</keyword>
<dbReference type="InterPro" id="IPR032862">
    <property type="entry name" value="ALKBH6"/>
</dbReference>
<dbReference type="Gene3D" id="2.60.120.590">
    <property type="entry name" value="Alpha-ketoglutarate-dependent dioxygenase AlkB-like"/>
    <property type="match status" value="1"/>
</dbReference>
<gene>
    <name evidence="9" type="ORF">PHLGIDRAFT_71993</name>
</gene>
<evidence type="ECO:0000256" key="7">
    <source>
        <dbReference type="ARBA" id="ARBA00023242"/>
    </source>
</evidence>
<dbReference type="PANTHER" id="PTHR46030">
    <property type="entry name" value="ALPHA-KETOGLUTARATE-DEPENDENT DIOXYGENASE ALKB HOMOLOG 6"/>
    <property type="match status" value="1"/>
</dbReference>
<evidence type="ECO:0000256" key="5">
    <source>
        <dbReference type="ARBA" id="ARBA00023002"/>
    </source>
</evidence>
<dbReference type="SUPFAM" id="SSF51197">
    <property type="entry name" value="Clavaminate synthase-like"/>
    <property type="match status" value="1"/>
</dbReference>
<proteinExistence type="inferred from homology"/>
<dbReference type="InterPro" id="IPR037151">
    <property type="entry name" value="AlkB-like_sf"/>
</dbReference>
<reference evidence="9 10" key="1">
    <citation type="journal article" date="2014" name="PLoS Genet.">
        <title>Analysis of the Phlebiopsis gigantea genome, transcriptome and secretome provides insight into its pioneer colonization strategies of wood.</title>
        <authorList>
            <person name="Hori C."/>
            <person name="Ishida T."/>
            <person name="Igarashi K."/>
            <person name="Samejima M."/>
            <person name="Suzuki H."/>
            <person name="Master E."/>
            <person name="Ferreira P."/>
            <person name="Ruiz-Duenas F.J."/>
            <person name="Held B."/>
            <person name="Canessa P."/>
            <person name="Larrondo L.F."/>
            <person name="Schmoll M."/>
            <person name="Druzhinina I.S."/>
            <person name="Kubicek C.P."/>
            <person name="Gaskell J.A."/>
            <person name="Kersten P."/>
            <person name="St John F."/>
            <person name="Glasner J."/>
            <person name="Sabat G."/>
            <person name="Splinter BonDurant S."/>
            <person name="Syed K."/>
            <person name="Yadav J."/>
            <person name="Mgbeahuruike A.C."/>
            <person name="Kovalchuk A."/>
            <person name="Asiegbu F.O."/>
            <person name="Lackner G."/>
            <person name="Hoffmeister D."/>
            <person name="Rencoret J."/>
            <person name="Gutierrez A."/>
            <person name="Sun H."/>
            <person name="Lindquist E."/>
            <person name="Barry K."/>
            <person name="Riley R."/>
            <person name="Grigoriev I.V."/>
            <person name="Henrissat B."/>
            <person name="Kues U."/>
            <person name="Berka R.M."/>
            <person name="Martinez A.T."/>
            <person name="Covert S.F."/>
            <person name="Blanchette R.A."/>
            <person name="Cullen D."/>
        </authorList>
    </citation>
    <scope>NUCLEOTIDE SEQUENCE [LARGE SCALE GENOMIC DNA]</scope>
    <source>
        <strain evidence="9 10">11061_1 CR5-6</strain>
    </source>
</reference>
<dbReference type="GO" id="GO:0005634">
    <property type="term" value="C:nucleus"/>
    <property type="evidence" value="ECO:0007669"/>
    <property type="project" value="UniProtKB-SubCell"/>
</dbReference>
<keyword evidence="5" id="KW-0560">Oxidoreductase</keyword>
<accession>A0A0C3NP46</accession>
<feature type="domain" description="Fe2OG dioxygenase" evidence="8">
    <location>
        <begin position="94"/>
        <end position="249"/>
    </location>
</feature>
<evidence type="ECO:0000313" key="10">
    <source>
        <dbReference type="Proteomes" id="UP000053257"/>
    </source>
</evidence>
<dbReference type="PANTHER" id="PTHR46030:SF1">
    <property type="entry name" value="ALPHA-KETOGLUTARATE-DEPENDENT DIOXYGENASE ALKB HOMOLOG 6"/>
    <property type="match status" value="1"/>
</dbReference>
<evidence type="ECO:0000256" key="6">
    <source>
        <dbReference type="ARBA" id="ARBA00023004"/>
    </source>
</evidence>
<dbReference type="Proteomes" id="UP000053257">
    <property type="component" value="Unassembled WGS sequence"/>
</dbReference>
<comment type="subcellular location">
    <subcellularLocation>
        <location evidence="1">Nucleus</location>
    </subcellularLocation>
</comment>
<keyword evidence="7" id="KW-0539">Nucleus</keyword>
<evidence type="ECO:0000313" key="9">
    <source>
        <dbReference type="EMBL" id="KIP06874.1"/>
    </source>
</evidence>
<keyword evidence="3" id="KW-0479">Metal-binding</keyword>
<dbReference type="Pfam" id="PF13532">
    <property type="entry name" value="2OG-FeII_Oxy_2"/>
    <property type="match status" value="1"/>
</dbReference>
<keyword evidence="6" id="KW-0408">Iron</keyword>
<evidence type="ECO:0000256" key="1">
    <source>
        <dbReference type="ARBA" id="ARBA00004123"/>
    </source>
</evidence>
<evidence type="ECO:0000256" key="2">
    <source>
        <dbReference type="ARBA" id="ARBA00007879"/>
    </source>
</evidence>
<dbReference type="OrthoDB" id="412814at2759"/>
<evidence type="ECO:0000256" key="3">
    <source>
        <dbReference type="ARBA" id="ARBA00022723"/>
    </source>
</evidence>